<keyword evidence="11" id="KW-0862">Zinc</keyword>
<sequence length="659" mass="73812">MSSSSAELQWPECLVPLKEVDNLLRCGICFEYFNIAMIIPQCSHNYCSLCIRKSLSYKAQCPTCCVAATGPDLKNNRILDELVQTFSSARQRLLQAVLDSPPVSPPAMFTKKAPVQSRVPSSPVVPALEWQKQFKDAIFSKENIHTPKRHLKLPEREDKKIKIKQEETPWGSEEAHETTDQGAANLTGGTKNPETPSTSATKVIMKVECPVCGVAVQEVHINKHLDGCLARDEKKDSLRSSGHTRKLLPKVVYNLLSDRDLRKRLKEYGLSTQGTKQQLIKRHQEFVHMYNSQCDSLNPKSVAEIVKELEDIEKTRVQLESSRPREVSMTFTKHQTENEIDEIHRDYRKKHKAEFQLLIDQMKKRKENASKIKIKEERPEENDATAEVLAIEIGEKQSVEDQTDQASDTNHSLKIEVVESGISEPVDWPDVRGLASTSSFQSSQSSNSSSSDIIRDLEIAGMCSGSSDNDCGVMAPTKTAEAGKRKKEMILLEVKKEIIRKHEGGMRLTDLAKEYGKSASTIATILKMKEKIAGRDAAKGVTRVSKQRPPVVEEVEKLLLLWIEEKQRAGDTVTEAIICKKAKALHADLLDQQPGTSADAEGFKASRGWFRRFKTRSGIHSMVRHGEATSSNVAAAEEFATEFLEVMVSEGYLPQQVFN</sequence>
<evidence type="ECO:0000256" key="3">
    <source>
        <dbReference type="ARBA" id="ARBA00004906"/>
    </source>
</evidence>
<evidence type="ECO:0000259" key="19">
    <source>
        <dbReference type="PROSITE" id="PS50089"/>
    </source>
</evidence>
<reference evidence="23" key="1">
    <citation type="submission" date="2025-05" db="UniProtKB">
        <authorList>
            <consortium name="RefSeq"/>
        </authorList>
    </citation>
    <scope>NUCLEOTIDE SEQUENCE [LARGE SCALE GENOMIC DNA]</scope>
</reference>
<dbReference type="InterPro" id="IPR006600">
    <property type="entry name" value="HTH_CenpB_DNA-bd_dom"/>
</dbReference>
<evidence type="ECO:0000256" key="5">
    <source>
        <dbReference type="ARBA" id="ARBA00012483"/>
    </source>
</evidence>
<dbReference type="InterPro" id="IPR039577">
    <property type="entry name" value="Rad18"/>
</dbReference>
<keyword evidence="12" id="KW-0238">DNA-binding</keyword>
<dbReference type="InterPro" id="IPR006642">
    <property type="entry name" value="Rad18_UBZ4"/>
</dbReference>
<dbReference type="PANTHER" id="PTHR14134:SF2">
    <property type="entry name" value="E3 UBIQUITIN-PROTEIN LIGASE RAD18"/>
    <property type="match status" value="1"/>
</dbReference>
<feature type="domain" description="HTH CENPB-type" evidence="21">
    <location>
        <begin position="543"/>
        <end position="623"/>
    </location>
</feature>
<organism evidence="23 24">
    <name type="scientific">Pogona vitticeps</name>
    <name type="common">central bearded dragon</name>
    <dbReference type="NCBI Taxonomy" id="103695"/>
    <lineage>
        <taxon>Eukaryota</taxon>
        <taxon>Metazoa</taxon>
        <taxon>Chordata</taxon>
        <taxon>Craniata</taxon>
        <taxon>Vertebrata</taxon>
        <taxon>Euteleostomi</taxon>
        <taxon>Lepidosauria</taxon>
        <taxon>Squamata</taxon>
        <taxon>Bifurcata</taxon>
        <taxon>Unidentata</taxon>
        <taxon>Episquamata</taxon>
        <taxon>Toxicofera</taxon>
        <taxon>Iguania</taxon>
        <taxon>Acrodonta</taxon>
        <taxon>Agamidae</taxon>
        <taxon>Amphibolurinae</taxon>
        <taxon>Pogona</taxon>
    </lineage>
</organism>
<dbReference type="Gene3D" id="3.30.160.60">
    <property type="entry name" value="Classic Zinc Finger"/>
    <property type="match status" value="1"/>
</dbReference>
<evidence type="ECO:0000256" key="4">
    <source>
        <dbReference type="ARBA" id="ARBA00009506"/>
    </source>
</evidence>
<evidence type="ECO:0000256" key="11">
    <source>
        <dbReference type="ARBA" id="ARBA00022833"/>
    </source>
</evidence>
<evidence type="ECO:0000256" key="2">
    <source>
        <dbReference type="ARBA" id="ARBA00004123"/>
    </source>
</evidence>
<keyword evidence="14" id="KW-0539">Nucleus</keyword>
<dbReference type="Proteomes" id="UP001652642">
    <property type="component" value="Chromosome 2"/>
</dbReference>
<evidence type="ECO:0000256" key="12">
    <source>
        <dbReference type="ARBA" id="ARBA00023125"/>
    </source>
</evidence>
<dbReference type="PROSITE" id="PS50089">
    <property type="entry name" value="ZF_RING_2"/>
    <property type="match status" value="1"/>
</dbReference>
<evidence type="ECO:0000256" key="7">
    <source>
        <dbReference type="ARBA" id="ARBA00022723"/>
    </source>
</evidence>
<evidence type="ECO:0000259" key="22">
    <source>
        <dbReference type="PROSITE" id="PS51908"/>
    </source>
</evidence>
<dbReference type="CDD" id="cd16529">
    <property type="entry name" value="RING-HC_RAD18"/>
    <property type="match status" value="1"/>
</dbReference>
<protein>
    <recommendedName>
        <fullName evidence="5">RING-type E3 ubiquitin transferase</fullName>
        <ecNumber evidence="5">2.3.2.27</ecNumber>
    </recommendedName>
    <alternativeName>
        <fullName evidence="15">RING-type E3 ubiquitin transferase RAD18</fullName>
    </alternativeName>
</protein>
<keyword evidence="8 17" id="KW-0227">DNA damage</keyword>
<dbReference type="SMART" id="SM00734">
    <property type="entry name" value="ZnF_Rad18"/>
    <property type="match status" value="1"/>
</dbReference>
<reference evidence="24" key="2">
    <citation type="submission" date="2025-08" db="UniProtKB">
        <authorList>
            <consortium name="RefSeq"/>
        </authorList>
    </citation>
    <scope>IDENTIFICATION</scope>
</reference>
<evidence type="ECO:0000313" key="24">
    <source>
        <dbReference type="RefSeq" id="XP_072845572.1"/>
    </source>
</evidence>
<keyword evidence="7" id="KW-0479">Metal-binding</keyword>
<feature type="domain" description="SAP" evidence="20">
    <location>
        <begin position="253"/>
        <end position="287"/>
    </location>
</feature>
<dbReference type="Pfam" id="PF13923">
    <property type="entry name" value="zf-C3HC4_2"/>
    <property type="match status" value="1"/>
</dbReference>
<keyword evidence="9 16" id="KW-0863">Zinc-finger</keyword>
<comment type="similarity">
    <text evidence="4">Belongs to the RAD18 family.</text>
</comment>
<evidence type="ECO:0000256" key="10">
    <source>
        <dbReference type="ARBA" id="ARBA00022786"/>
    </source>
</evidence>
<dbReference type="Gene3D" id="1.10.10.60">
    <property type="entry name" value="Homeodomain-like"/>
    <property type="match status" value="2"/>
</dbReference>
<feature type="compositionally biased region" description="Polar residues" evidence="18">
    <location>
        <begin position="180"/>
        <end position="199"/>
    </location>
</feature>
<gene>
    <name evidence="24" type="primary">RAD18</name>
</gene>
<evidence type="ECO:0000256" key="1">
    <source>
        <dbReference type="ARBA" id="ARBA00000900"/>
    </source>
</evidence>
<dbReference type="SMART" id="SM00184">
    <property type="entry name" value="RING"/>
    <property type="match status" value="1"/>
</dbReference>
<dbReference type="RefSeq" id="XP_072845572.1">
    <property type="nucleotide sequence ID" value="XM_072989471.1"/>
</dbReference>
<evidence type="ECO:0000256" key="17">
    <source>
        <dbReference type="PROSITE-ProRule" id="PRU01256"/>
    </source>
</evidence>
<comment type="subcellular location">
    <subcellularLocation>
        <location evidence="2">Nucleus</location>
    </subcellularLocation>
</comment>
<evidence type="ECO:0000256" key="15">
    <source>
        <dbReference type="ARBA" id="ARBA00031783"/>
    </source>
</evidence>
<dbReference type="PANTHER" id="PTHR14134">
    <property type="entry name" value="E3 UBIQUITIN-PROTEIN LIGASE RAD18"/>
    <property type="match status" value="1"/>
</dbReference>
<evidence type="ECO:0000256" key="8">
    <source>
        <dbReference type="ARBA" id="ARBA00022763"/>
    </source>
</evidence>
<dbReference type="PROSITE" id="PS51908">
    <property type="entry name" value="ZF_UBZ4"/>
    <property type="match status" value="1"/>
</dbReference>
<evidence type="ECO:0000256" key="13">
    <source>
        <dbReference type="ARBA" id="ARBA00023204"/>
    </source>
</evidence>
<keyword evidence="23" id="KW-1185">Reference proteome</keyword>
<evidence type="ECO:0000256" key="6">
    <source>
        <dbReference type="ARBA" id="ARBA00022679"/>
    </source>
</evidence>
<evidence type="ECO:0000256" key="16">
    <source>
        <dbReference type="PROSITE-ProRule" id="PRU00175"/>
    </source>
</evidence>
<dbReference type="PROSITE" id="PS51253">
    <property type="entry name" value="HTH_CENPB"/>
    <property type="match status" value="1"/>
</dbReference>
<comment type="pathway">
    <text evidence="3">Protein modification; protein ubiquitination.</text>
</comment>
<evidence type="ECO:0000256" key="14">
    <source>
        <dbReference type="ARBA" id="ARBA00023242"/>
    </source>
</evidence>
<dbReference type="Pfam" id="PF02037">
    <property type="entry name" value="SAP"/>
    <property type="match status" value="1"/>
</dbReference>
<evidence type="ECO:0000256" key="18">
    <source>
        <dbReference type="SAM" id="MobiDB-lite"/>
    </source>
</evidence>
<evidence type="ECO:0000259" key="20">
    <source>
        <dbReference type="PROSITE" id="PS50800"/>
    </source>
</evidence>
<dbReference type="InterPro" id="IPR013083">
    <property type="entry name" value="Znf_RING/FYVE/PHD"/>
</dbReference>
<dbReference type="InterPro" id="IPR003034">
    <property type="entry name" value="SAP_dom"/>
</dbReference>
<dbReference type="GeneID" id="110077861"/>
<dbReference type="SMART" id="SM00513">
    <property type="entry name" value="SAP"/>
    <property type="match status" value="1"/>
</dbReference>
<dbReference type="PROSITE" id="PS00518">
    <property type="entry name" value="ZF_RING_1"/>
    <property type="match status" value="1"/>
</dbReference>
<evidence type="ECO:0000259" key="21">
    <source>
        <dbReference type="PROSITE" id="PS51253"/>
    </source>
</evidence>
<keyword evidence="13 17" id="KW-0234">DNA repair</keyword>
<evidence type="ECO:0000256" key="9">
    <source>
        <dbReference type="ARBA" id="ARBA00022771"/>
    </source>
</evidence>
<proteinExistence type="inferred from homology"/>
<dbReference type="Gene3D" id="3.30.40.10">
    <property type="entry name" value="Zinc/RING finger domain, C3HC4 (zinc finger)"/>
    <property type="match status" value="1"/>
</dbReference>
<dbReference type="EC" id="2.3.2.27" evidence="5"/>
<keyword evidence="6" id="KW-0808">Transferase</keyword>
<dbReference type="InterPro" id="IPR009057">
    <property type="entry name" value="Homeodomain-like_sf"/>
</dbReference>
<keyword evidence="10" id="KW-0833">Ubl conjugation pathway</keyword>
<dbReference type="InterPro" id="IPR017907">
    <property type="entry name" value="Znf_RING_CS"/>
</dbReference>
<accession>A0ABM5FJJ0</accession>
<dbReference type="Pfam" id="PF03221">
    <property type="entry name" value="HTH_Tnp_Tc5"/>
    <property type="match status" value="1"/>
</dbReference>
<dbReference type="SMART" id="SM00674">
    <property type="entry name" value="CENPB"/>
    <property type="match status" value="1"/>
</dbReference>
<feature type="domain" description="RING-type" evidence="19">
    <location>
        <begin position="26"/>
        <end position="64"/>
    </location>
</feature>
<dbReference type="SUPFAM" id="SSF46689">
    <property type="entry name" value="Homeodomain-like"/>
    <property type="match status" value="2"/>
</dbReference>
<evidence type="ECO:0000313" key="23">
    <source>
        <dbReference type="Proteomes" id="UP001652642"/>
    </source>
</evidence>
<comment type="catalytic activity">
    <reaction evidence="1">
        <text>S-ubiquitinyl-[E2 ubiquitin-conjugating enzyme]-L-cysteine + [acceptor protein]-L-lysine = [E2 ubiquitin-conjugating enzyme]-L-cysteine + N(6)-ubiquitinyl-[acceptor protein]-L-lysine.</text>
        <dbReference type="EC" id="2.3.2.27"/>
    </reaction>
</comment>
<feature type="region of interest" description="Disordered" evidence="18">
    <location>
        <begin position="166"/>
        <end position="199"/>
    </location>
</feature>
<dbReference type="SUPFAM" id="SSF57850">
    <property type="entry name" value="RING/U-box"/>
    <property type="match status" value="1"/>
</dbReference>
<dbReference type="InterPro" id="IPR001841">
    <property type="entry name" value="Znf_RING"/>
</dbReference>
<feature type="domain" description="UBZ4-type" evidence="22">
    <location>
        <begin position="206"/>
        <end position="233"/>
    </location>
</feature>
<name>A0ABM5FJJ0_9SAUR</name>
<feature type="compositionally biased region" description="Basic and acidic residues" evidence="18">
    <location>
        <begin position="166"/>
        <end position="179"/>
    </location>
</feature>
<dbReference type="PROSITE" id="PS50800">
    <property type="entry name" value="SAP"/>
    <property type="match status" value="1"/>
</dbReference>